<comment type="caution">
    <text evidence="7">The sequence shown here is derived from an EMBL/GenBank/DDBJ whole genome shotgun (WGS) entry which is preliminary data.</text>
</comment>
<dbReference type="InterPro" id="IPR001841">
    <property type="entry name" value="Znf_RING"/>
</dbReference>
<reference evidence="7" key="2">
    <citation type="submission" date="2023-06" db="EMBL/GenBank/DDBJ databases">
        <authorList>
            <person name="Ma L."/>
            <person name="Liu K.-W."/>
            <person name="Li Z."/>
            <person name="Hsiao Y.-Y."/>
            <person name="Qi Y."/>
            <person name="Fu T."/>
            <person name="Tang G."/>
            <person name="Zhang D."/>
            <person name="Sun W.-H."/>
            <person name="Liu D.-K."/>
            <person name="Li Y."/>
            <person name="Chen G.-Z."/>
            <person name="Liu X.-D."/>
            <person name="Liao X.-Y."/>
            <person name="Jiang Y.-T."/>
            <person name="Yu X."/>
            <person name="Hao Y."/>
            <person name="Huang J."/>
            <person name="Zhao X.-W."/>
            <person name="Ke S."/>
            <person name="Chen Y.-Y."/>
            <person name="Wu W.-L."/>
            <person name="Hsu J.-L."/>
            <person name="Lin Y.-F."/>
            <person name="Huang M.-D."/>
            <person name="Li C.-Y."/>
            <person name="Huang L."/>
            <person name="Wang Z.-W."/>
            <person name="Zhao X."/>
            <person name="Zhong W.-Y."/>
            <person name="Peng D.-H."/>
            <person name="Ahmad S."/>
            <person name="Lan S."/>
            <person name="Zhang J.-S."/>
            <person name="Tsai W.-C."/>
            <person name="Van De Peer Y."/>
            <person name="Liu Z.-J."/>
        </authorList>
    </citation>
    <scope>NUCLEOTIDE SEQUENCE</scope>
    <source>
        <strain evidence="7">CP</strain>
        <tissue evidence="7">Leaves</tissue>
    </source>
</reference>
<dbReference type="SUPFAM" id="SSF57903">
    <property type="entry name" value="FYVE/PHD zinc finger"/>
    <property type="match status" value="2"/>
</dbReference>
<evidence type="ECO:0000259" key="5">
    <source>
        <dbReference type="PROSITE" id="PS50016"/>
    </source>
</evidence>
<accession>A0AAV9E0M6</accession>
<evidence type="ECO:0000256" key="4">
    <source>
        <dbReference type="PROSITE-ProRule" id="PRU00175"/>
    </source>
</evidence>
<evidence type="ECO:0000259" key="6">
    <source>
        <dbReference type="PROSITE" id="PS50089"/>
    </source>
</evidence>
<keyword evidence="8" id="KW-1185">Reference proteome</keyword>
<sequence length="503" mass="55244">MADEEADLYLTELRKLRSTAKDPDIVAAISAEIEKLETVRSLVELRELQSVAKTPRVVFLLSSEIEKLKKEVVLDSVVSAEAKKQTPLLLKEEPKEYDVQSPVYLSPLLQTGQAQAYPATHARALMSAAPPRKRHQFSETATAGCHMNAFLNHAEKDLSSLASPYEGNRCFISGAQVNDPALLPQVEASAPGGHLLGKGQSVCQVHSPDSAVGYKDKVSNHSRVKIKNGYRESIGTHALKFKGVHDQRTSKVQPAPGSLRSVKLPKGCFFNFEHGPSVHTAHIEISQLVQKHLQSKLSDQPCWTPPAVNYISKPLNCKICNDTINGVDGLIVCDACEKGFHLRCLHAIDTKSIATGEWHCPTCSVLSQGEPLQKYVGGISSGATDGVKVQYVMPVSQADPLNLHPRHQPSPGLICAPSTCSADDKISLLVWKYVQPKLPEHLTWTPLKDYISKSLNCEICNITIDTVDNLLVCDACDKGYHLDCLQFSNRSNILRLEWHCKNA</sequence>
<dbReference type="PROSITE" id="PS01359">
    <property type="entry name" value="ZF_PHD_1"/>
    <property type="match status" value="1"/>
</dbReference>
<organism evidence="7 8">
    <name type="scientific">Acorus calamus</name>
    <name type="common">Sweet flag</name>
    <dbReference type="NCBI Taxonomy" id="4465"/>
    <lineage>
        <taxon>Eukaryota</taxon>
        <taxon>Viridiplantae</taxon>
        <taxon>Streptophyta</taxon>
        <taxon>Embryophyta</taxon>
        <taxon>Tracheophyta</taxon>
        <taxon>Spermatophyta</taxon>
        <taxon>Magnoliopsida</taxon>
        <taxon>Liliopsida</taxon>
        <taxon>Acoraceae</taxon>
        <taxon>Acorus</taxon>
    </lineage>
</organism>
<feature type="domain" description="RING-type" evidence="6">
    <location>
        <begin position="317"/>
        <end position="364"/>
    </location>
</feature>
<feature type="domain" description="PHD-type" evidence="5">
    <location>
        <begin position="314"/>
        <end position="366"/>
    </location>
</feature>
<dbReference type="PROSITE" id="PS50016">
    <property type="entry name" value="ZF_PHD_2"/>
    <property type="match status" value="2"/>
</dbReference>
<dbReference type="EMBL" id="JAUJYO010000010">
    <property type="protein sequence ID" value="KAK1306729.1"/>
    <property type="molecule type" value="Genomic_DNA"/>
</dbReference>
<reference evidence="7" key="1">
    <citation type="journal article" date="2023" name="Nat. Commun.">
        <title>Diploid and tetraploid genomes of Acorus and the evolution of monocots.</title>
        <authorList>
            <person name="Ma L."/>
            <person name="Liu K.W."/>
            <person name="Li Z."/>
            <person name="Hsiao Y.Y."/>
            <person name="Qi Y."/>
            <person name="Fu T."/>
            <person name="Tang G.D."/>
            <person name="Zhang D."/>
            <person name="Sun W.H."/>
            <person name="Liu D.K."/>
            <person name="Li Y."/>
            <person name="Chen G.Z."/>
            <person name="Liu X.D."/>
            <person name="Liao X.Y."/>
            <person name="Jiang Y.T."/>
            <person name="Yu X."/>
            <person name="Hao Y."/>
            <person name="Huang J."/>
            <person name="Zhao X.W."/>
            <person name="Ke S."/>
            <person name="Chen Y.Y."/>
            <person name="Wu W.L."/>
            <person name="Hsu J.L."/>
            <person name="Lin Y.F."/>
            <person name="Huang M.D."/>
            <person name="Li C.Y."/>
            <person name="Huang L."/>
            <person name="Wang Z.W."/>
            <person name="Zhao X."/>
            <person name="Zhong W.Y."/>
            <person name="Peng D.H."/>
            <person name="Ahmad S."/>
            <person name="Lan S."/>
            <person name="Zhang J.S."/>
            <person name="Tsai W.C."/>
            <person name="Van de Peer Y."/>
            <person name="Liu Z.J."/>
        </authorList>
    </citation>
    <scope>NUCLEOTIDE SEQUENCE</scope>
    <source>
        <strain evidence="7">CP</strain>
    </source>
</reference>
<dbReference type="InterPro" id="IPR013083">
    <property type="entry name" value="Znf_RING/FYVE/PHD"/>
</dbReference>
<gene>
    <name evidence="7" type="ORF">QJS10_CPA10g01910</name>
</gene>
<dbReference type="PANTHER" id="PTHR47527:SF3">
    <property type="entry name" value="RING_FYVE_PHD ZINC FINGER SUPERFAMILY PROTEIN"/>
    <property type="match status" value="1"/>
</dbReference>
<dbReference type="AlphaFoldDB" id="A0AAV9E0M6"/>
<dbReference type="PROSITE" id="PS50089">
    <property type="entry name" value="ZF_RING_2"/>
    <property type="match status" value="1"/>
</dbReference>
<dbReference type="InterPro" id="IPR019786">
    <property type="entry name" value="Zinc_finger_PHD-type_CS"/>
</dbReference>
<dbReference type="GO" id="GO:0008270">
    <property type="term" value="F:zinc ion binding"/>
    <property type="evidence" value="ECO:0007669"/>
    <property type="project" value="UniProtKB-KW"/>
</dbReference>
<evidence type="ECO:0000256" key="1">
    <source>
        <dbReference type="ARBA" id="ARBA00022723"/>
    </source>
</evidence>
<feature type="domain" description="PHD-type" evidence="5">
    <location>
        <begin position="454"/>
        <end position="503"/>
    </location>
</feature>
<dbReference type="Gene3D" id="3.30.40.10">
    <property type="entry name" value="Zinc/RING finger domain, C3HC4 (zinc finger)"/>
    <property type="match status" value="2"/>
</dbReference>
<protein>
    <submittedName>
        <fullName evidence="7">PHD finger protein</fullName>
    </submittedName>
</protein>
<dbReference type="InterPro" id="IPR011011">
    <property type="entry name" value="Znf_FYVE_PHD"/>
</dbReference>
<dbReference type="CDD" id="cd15489">
    <property type="entry name" value="PHD_SF"/>
    <property type="match status" value="2"/>
</dbReference>
<evidence type="ECO:0000256" key="2">
    <source>
        <dbReference type="ARBA" id="ARBA00022771"/>
    </source>
</evidence>
<keyword evidence="2 4" id="KW-0863">Zinc-finger</keyword>
<dbReference type="Proteomes" id="UP001180020">
    <property type="component" value="Unassembled WGS sequence"/>
</dbReference>
<dbReference type="Pfam" id="PF00628">
    <property type="entry name" value="PHD"/>
    <property type="match status" value="2"/>
</dbReference>
<proteinExistence type="predicted"/>
<evidence type="ECO:0000256" key="3">
    <source>
        <dbReference type="ARBA" id="ARBA00022833"/>
    </source>
</evidence>
<evidence type="ECO:0000313" key="8">
    <source>
        <dbReference type="Proteomes" id="UP001180020"/>
    </source>
</evidence>
<dbReference type="InterPro" id="IPR019787">
    <property type="entry name" value="Znf_PHD-finger"/>
</dbReference>
<dbReference type="InterPro" id="IPR001965">
    <property type="entry name" value="Znf_PHD"/>
</dbReference>
<keyword evidence="3" id="KW-0862">Zinc</keyword>
<keyword evidence="1" id="KW-0479">Metal-binding</keyword>
<dbReference type="SMART" id="SM00249">
    <property type="entry name" value="PHD"/>
    <property type="match status" value="2"/>
</dbReference>
<evidence type="ECO:0000313" key="7">
    <source>
        <dbReference type="EMBL" id="KAK1306729.1"/>
    </source>
</evidence>
<name>A0AAV9E0M6_ACOCL</name>
<dbReference type="PANTHER" id="PTHR47527">
    <property type="entry name" value="RING/FYVE/PHD ZINC FINGER SUPERFAMILY PROTEIN"/>
    <property type="match status" value="1"/>
</dbReference>